<name>M7AXB5_CHEMY</name>
<evidence type="ECO:0000313" key="2">
    <source>
        <dbReference type="EMBL" id="EMP30156.1"/>
    </source>
</evidence>
<evidence type="ECO:0000313" key="3">
    <source>
        <dbReference type="Proteomes" id="UP000031443"/>
    </source>
</evidence>
<sequence length="300" mass="31961">MWPQLWGFGLRPPALAVQQQALVPSSSPWLQGPFRFEDSALNRNCVVTLMMGLQHGELTCTGHHAELIITGNHAVPELPKSSSMDRTGGVGHNTEVGFGGEEDDDEEEIVDSSQQASGETSFPNSQDLFITLDLDPVPPEPTHGGLPDPEGGDETSAVVQHMHRNPVMTVNIRPNLTAYIEITSCGSIHASESCNDSEYQAKRLLISGISGAASPTPSQFLLAGSADRGTGGQDANMSTWGVPHLQVSGLKPGIAPHDHRWCNHPSCQVGLVPGHLEGAPCSCHALLHQSPKFLGRVLGQ</sequence>
<gene>
    <name evidence="2" type="ORF">UY3_12739</name>
</gene>
<feature type="compositionally biased region" description="Acidic residues" evidence="1">
    <location>
        <begin position="100"/>
        <end position="110"/>
    </location>
</feature>
<evidence type="ECO:0000256" key="1">
    <source>
        <dbReference type="SAM" id="MobiDB-lite"/>
    </source>
</evidence>
<feature type="region of interest" description="Disordered" evidence="1">
    <location>
        <begin position="76"/>
        <end position="123"/>
    </location>
</feature>
<dbReference type="Proteomes" id="UP000031443">
    <property type="component" value="Unassembled WGS sequence"/>
</dbReference>
<feature type="region of interest" description="Disordered" evidence="1">
    <location>
        <begin position="135"/>
        <end position="155"/>
    </location>
</feature>
<proteinExistence type="predicted"/>
<reference evidence="3" key="1">
    <citation type="journal article" date="2013" name="Nat. Genet.">
        <title>The draft genomes of soft-shell turtle and green sea turtle yield insights into the development and evolution of the turtle-specific body plan.</title>
        <authorList>
            <person name="Wang Z."/>
            <person name="Pascual-Anaya J."/>
            <person name="Zadissa A."/>
            <person name="Li W."/>
            <person name="Niimura Y."/>
            <person name="Huang Z."/>
            <person name="Li C."/>
            <person name="White S."/>
            <person name="Xiong Z."/>
            <person name="Fang D."/>
            <person name="Wang B."/>
            <person name="Ming Y."/>
            <person name="Chen Y."/>
            <person name="Zheng Y."/>
            <person name="Kuraku S."/>
            <person name="Pignatelli M."/>
            <person name="Herrero J."/>
            <person name="Beal K."/>
            <person name="Nozawa M."/>
            <person name="Li Q."/>
            <person name="Wang J."/>
            <person name="Zhang H."/>
            <person name="Yu L."/>
            <person name="Shigenobu S."/>
            <person name="Wang J."/>
            <person name="Liu J."/>
            <person name="Flicek P."/>
            <person name="Searle S."/>
            <person name="Wang J."/>
            <person name="Kuratani S."/>
            <person name="Yin Y."/>
            <person name="Aken B."/>
            <person name="Zhang G."/>
            <person name="Irie N."/>
        </authorList>
    </citation>
    <scope>NUCLEOTIDE SEQUENCE [LARGE SCALE GENOMIC DNA]</scope>
</reference>
<accession>M7AXB5</accession>
<organism evidence="2 3">
    <name type="scientific">Chelonia mydas</name>
    <name type="common">Green sea-turtle</name>
    <name type="synonym">Chelonia agassizi</name>
    <dbReference type="NCBI Taxonomy" id="8469"/>
    <lineage>
        <taxon>Eukaryota</taxon>
        <taxon>Metazoa</taxon>
        <taxon>Chordata</taxon>
        <taxon>Craniata</taxon>
        <taxon>Vertebrata</taxon>
        <taxon>Euteleostomi</taxon>
        <taxon>Archelosauria</taxon>
        <taxon>Testudinata</taxon>
        <taxon>Testudines</taxon>
        <taxon>Cryptodira</taxon>
        <taxon>Durocryptodira</taxon>
        <taxon>Americhelydia</taxon>
        <taxon>Chelonioidea</taxon>
        <taxon>Cheloniidae</taxon>
        <taxon>Chelonia</taxon>
    </lineage>
</organism>
<protein>
    <submittedName>
        <fullName evidence="2">Uncharacterized protein</fullName>
    </submittedName>
</protein>
<keyword evidence="3" id="KW-1185">Reference proteome</keyword>
<dbReference type="EMBL" id="KB551570">
    <property type="protein sequence ID" value="EMP30156.1"/>
    <property type="molecule type" value="Genomic_DNA"/>
</dbReference>
<feature type="compositionally biased region" description="Polar residues" evidence="1">
    <location>
        <begin position="111"/>
        <end position="123"/>
    </location>
</feature>
<dbReference type="AlphaFoldDB" id="M7AXB5"/>